<dbReference type="InterPro" id="IPR005479">
    <property type="entry name" value="CPAse_ATP-bd"/>
</dbReference>
<keyword evidence="8" id="KW-0479">Metal-binding</keyword>
<dbReference type="PRINTS" id="PR00098">
    <property type="entry name" value="CPSASE"/>
</dbReference>
<organism evidence="22 23">
    <name type="scientific">Asticcacaulis excentricus (strain ATCC 15261 / DSM 4724 / KCTC 12464 / NCIMB 9791 / VKM B-1370 / CB 48)</name>
    <dbReference type="NCBI Taxonomy" id="573065"/>
    <lineage>
        <taxon>Bacteria</taxon>
        <taxon>Pseudomonadati</taxon>
        <taxon>Pseudomonadota</taxon>
        <taxon>Alphaproteobacteria</taxon>
        <taxon>Caulobacterales</taxon>
        <taxon>Caulobacteraceae</taxon>
        <taxon>Asticcacaulis</taxon>
    </lineage>
</organism>
<dbReference type="PROSITE" id="PS50975">
    <property type="entry name" value="ATP_GRASP"/>
    <property type="match status" value="2"/>
</dbReference>
<feature type="binding site" evidence="19">
    <location>
        <position position="804"/>
    </location>
    <ligand>
        <name>ATP</name>
        <dbReference type="ChEBI" id="CHEBI:30616"/>
        <label>2</label>
    </ligand>
</feature>
<feature type="binding site" evidence="19">
    <location>
        <position position="862"/>
    </location>
    <ligand>
        <name>Mn(2+)</name>
        <dbReference type="ChEBI" id="CHEBI:29035"/>
        <label>4</label>
    </ligand>
</feature>
<dbReference type="Gene3D" id="3.30.1490.20">
    <property type="entry name" value="ATP-grasp fold, A domain"/>
    <property type="match status" value="1"/>
</dbReference>
<dbReference type="Gene3D" id="3.40.50.20">
    <property type="match status" value="2"/>
</dbReference>
<dbReference type="NCBIfam" id="NF003671">
    <property type="entry name" value="PRK05294.1"/>
    <property type="match status" value="1"/>
</dbReference>
<evidence type="ECO:0000256" key="4">
    <source>
        <dbReference type="ARBA" id="ARBA00009799"/>
    </source>
</evidence>
<dbReference type="FunFam" id="3.40.50.20:FF:000001">
    <property type="entry name" value="Carbamoyl-phosphate synthase large chain"/>
    <property type="match status" value="1"/>
</dbReference>
<dbReference type="HOGENOM" id="CLU_000513_1_3_5"/>
<dbReference type="InterPro" id="IPR036897">
    <property type="entry name" value="CarbamoylP_synth_lsu_oligo_sf"/>
</dbReference>
<dbReference type="RefSeq" id="WP_013479414.1">
    <property type="nucleotide sequence ID" value="NC_014816.1"/>
</dbReference>
<dbReference type="GO" id="GO:0004087">
    <property type="term" value="F:carbamoyl-phosphate synthase (ammonia) activity"/>
    <property type="evidence" value="ECO:0007669"/>
    <property type="project" value="UniProtKB-EC"/>
</dbReference>
<feature type="binding site" evidence="19">
    <location>
        <position position="242"/>
    </location>
    <ligand>
        <name>ATP</name>
        <dbReference type="ChEBI" id="CHEBI:30616"/>
        <label>1</label>
    </ligand>
</feature>
<comment type="catalytic activity">
    <reaction evidence="16 19">
        <text>hydrogencarbonate + L-glutamine + 2 ATP + H2O = carbamoyl phosphate + L-glutamate + 2 ADP + phosphate + 2 H(+)</text>
        <dbReference type="Rhea" id="RHEA:18633"/>
        <dbReference type="ChEBI" id="CHEBI:15377"/>
        <dbReference type="ChEBI" id="CHEBI:15378"/>
        <dbReference type="ChEBI" id="CHEBI:17544"/>
        <dbReference type="ChEBI" id="CHEBI:29985"/>
        <dbReference type="ChEBI" id="CHEBI:30616"/>
        <dbReference type="ChEBI" id="CHEBI:43474"/>
        <dbReference type="ChEBI" id="CHEBI:58228"/>
        <dbReference type="ChEBI" id="CHEBI:58359"/>
        <dbReference type="ChEBI" id="CHEBI:456216"/>
        <dbReference type="EC" id="6.3.5.5"/>
    </reaction>
</comment>
<feature type="binding site" evidence="19">
    <location>
        <position position="302"/>
    </location>
    <ligand>
        <name>Mn(2+)</name>
        <dbReference type="ChEBI" id="CHEBI:29035"/>
        <label>2</label>
    </ligand>
</feature>
<dbReference type="HAMAP" id="MF_01210_B">
    <property type="entry name" value="CPSase_L_chain_B"/>
    <property type="match status" value="1"/>
</dbReference>
<feature type="binding site" evidence="19">
    <location>
        <position position="300"/>
    </location>
    <ligand>
        <name>Mn(2+)</name>
        <dbReference type="ChEBI" id="CHEBI:29035"/>
        <label>2</label>
    </ligand>
</feature>
<comment type="caution">
    <text evidence="19">Lacks conserved residue(s) required for the propagation of feature annotation.</text>
</comment>
<feature type="binding site" evidence="19">
    <location>
        <position position="211"/>
    </location>
    <ligand>
        <name>ATP</name>
        <dbReference type="ChEBI" id="CHEBI:30616"/>
        <label>1</label>
    </ligand>
</feature>
<sequence>MPKRTDIKSILIIGAGPIVIGQACEFDYSGVQACKALRQEGYRIILVNSNPATIMTDPDVADATYIEPITPEFVEKIIAKERPDALLPTMGGQTALNTALALENNGVLAKYNVEMIGAKAEVIDKAEDRQKFRDAMDKLGLESAKSAVAHSWEEAVEALKTIGGLPAVIRPSFTLAGTGGGIAYNQEEFRDIVTRGLDLSPTTEVLIEESIVGWKEYEMEVVRDKADNCIIVCSIENVDPMGVHTGDSITVAPALTLTDKEYQIMRSASLAVLREIGVETGGSNVQFALNPADGRMIVIEMNPRVSRSSALASKATGFPIAKIAAKLAVGYTLDELTNDITKVTPASFEPSIDYVVTKIPRFAFEKYPGSEPLLGTSMKSVGEVMAIGRTFAESVQKALRGLETGLSGFDEVEIPGVAGATSVHAIKEAVVRELGRPTPDRLRVIAQAFRHGLSVEEINTACHYEPWFLRQIETIVAEEAKIGALGLPKTAHELRKLKAMGFSDVRLAKLTGTKEKDVRAARRGLNVRPVFKRIDTCAAEFASSTAYMYSTYESGALGQVPECEAAPSDRKKAIILGGGPNRIGQGIEFDYCCCHAAFAYKDMGLEAIMVNCNPETVSTDYDTSDRLYFEPLTAEDVLELISVEQSNGTLAGVVVQFGGQTPLKLAQALEDEGIPILGTSPDAIDLAEDRERFQQLLKEINLTQPVNAIARTPEEAFKAAHEVGYPIVIRPSYVLGGRAMEIIRDDEQLTRYVREAVQVSGDSPVLIDQYLSAAIEVDADALSDETGVFVAGIMEHIEEAGVHSGDSACALPPFSLKPETVKELERQTIELAKALKVKGLMNVQFAILNPYTDPKIYVLEVNPRASRTVPFVAKTLGKPLAGIAAKVMAGQSLSSFGLTPRDYRHVAVKEAVFPFARFANVDTVLGPEMRSTGEVMGLDWVRDGEEMIDAFARAFAKSQLGGGTRLPTSGKVFVSLKDQDKPVIVEAIRTLLSLGFEVCGTAGTADYLSAQGVKIDTIKKVLEGRPNVLDAIKNGEIALVFNTTEGKQALLDSFSIRRTTLMMKIPYYTTANGAVAAVRAIASGLKGELDVRSIQEYA</sequence>
<keyword evidence="11 19" id="KW-0067">ATP-binding</keyword>
<evidence type="ECO:0000259" key="20">
    <source>
        <dbReference type="PROSITE" id="PS50975"/>
    </source>
</evidence>
<feature type="binding site" evidence="19">
    <location>
        <position position="170"/>
    </location>
    <ligand>
        <name>ATP</name>
        <dbReference type="ChEBI" id="CHEBI:30616"/>
        <label>1</label>
    </ligand>
</feature>
<dbReference type="InterPro" id="IPR011761">
    <property type="entry name" value="ATP-grasp"/>
</dbReference>
<feature type="binding site" evidence="19">
    <location>
        <position position="216"/>
    </location>
    <ligand>
        <name>ATP</name>
        <dbReference type="ChEBI" id="CHEBI:30616"/>
        <label>1</label>
    </ligand>
</feature>
<dbReference type="eggNOG" id="COG0458">
    <property type="taxonomic scope" value="Bacteria"/>
</dbReference>
<dbReference type="STRING" id="573065.Astex_1921"/>
<dbReference type="FunFam" id="3.30.470.20:FF:000007">
    <property type="entry name" value="Carbamoyl-phosphate synthase large chain"/>
    <property type="match status" value="1"/>
</dbReference>
<dbReference type="GO" id="GO:0004088">
    <property type="term" value="F:carbamoyl-phosphate synthase (glutamine-hydrolyzing) activity"/>
    <property type="evidence" value="ECO:0007669"/>
    <property type="project" value="UniProtKB-UniRule"/>
</dbReference>
<keyword evidence="5 19" id="KW-0055">Arginine biosynthesis</keyword>
<dbReference type="GO" id="GO:0005524">
    <property type="term" value="F:ATP binding"/>
    <property type="evidence" value="ECO:0007669"/>
    <property type="project" value="UniProtKB-UniRule"/>
</dbReference>
<dbReference type="OrthoDB" id="9804197at2"/>
<comment type="subunit">
    <text evidence="18 19">Composed of two chains; the small (or glutamine) chain promotes the hydrolysis of glutamine to ammonia, which is used by the large (or ammonia) chain to synthesize carbamoyl phosphate. Tetramer of heterodimers (alpha,beta)4.</text>
</comment>
<dbReference type="PANTHER" id="PTHR11405">
    <property type="entry name" value="CARBAMOYLTRANSFERASE FAMILY MEMBER"/>
    <property type="match status" value="1"/>
</dbReference>
<dbReference type="Pfam" id="PF25596">
    <property type="entry name" value="CPSase_L_D1"/>
    <property type="match status" value="2"/>
</dbReference>
<evidence type="ECO:0000256" key="18">
    <source>
        <dbReference type="ARBA" id="ARBA00062056"/>
    </source>
</evidence>
<dbReference type="NCBIfam" id="TIGR01369">
    <property type="entry name" value="CPSaseII_lrg"/>
    <property type="match status" value="1"/>
</dbReference>
<dbReference type="AlphaFoldDB" id="E8RKQ0"/>
<dbReference type="InterPro" id="IPR011607">
    <property type="entry name" value="MGS-like_dom"/>
</dbReference>
<feature type="binding site" evidence="19">
    <location>
        <position position="860"/>
    </location>
    <ligand>
        <name>ATP</name>
        <dbReference type="ChEBI" id="CHEBI:30616"/>
        <label>2</label>
    </ligand>
</feature>
<dbReference type="Proteomes" id="UP000001492">
    <property type="component" value="Chromosome 1"/>
</dbReference>
<comment type="pathway">
    <text evidence="2 19">Pyrimidine metabolism; UMP biosynthesis via de novo pathway; (S)-dihydroorotate from bicarbonate: step 1/3.</text>
</comment>
<dbReference type="EMBL" id="CP002395">
    <property type="protein sequence ID" value="ADU13584.1"/>
    <property type="molecule type" value="Genomic_DNA"/>
</dbReference>
<dbReference type="FunFam" id="3.30.470.20:FF:000013">
    <property type="entry name" value="Carbamoyl-phosphate synthase large chain"/>
    <property type="match status" value="1"/>
</dbReference>
<dbReference type="PROSITE" id="PS51257">
    <property type="entry name" value="PROKAR_LIPOPROTEIN"/>
    <property type="match status" value="1"/>
</dbReference>
<comment type="similarity">
    <text evidence="4 19">Belongs to the CarB family.</text>
</comment>
<keyword evidence="14" id="KW-0464">Manganese</keyword>
<feature type="binding site" evidence="19">
    <location>
        <position position="860"/>
    </location>
    <ligand>
        <name>Mg(2+)</name>
        <dbReference type="ChEBI" id="CHEBI:18420"/>
        <label>3</label>
    </ligand>
</feature>
<evidence type="ECO:0000256" key="9">
    <source>
        <dbReference type="ARBA" id="ARBA00022737"/>
    </source>
</evidence>
<evidence type="ECO:0000256" key="15">
    <source>
        <dbReference type="ARBA" id="ARBA00047359"/>
    </source>
</evidence>
<feature type="binding site" evidence="19">
    <location>
        <position position="844"/>
    </location>
    <ligand>
        <name>Mn(2+)</name>
        <dbReference type="ChEBI" id="CHEBI:29035"/>
        <label>3</label>
    </ligand>
</feature>
<dbReference type="Gene3D" id="3.30.470.20">
    <property type="entry name" value="ATP-grasp fold, B domain"/>
    <property type="match status" value="2"/>
</dbReference>
<evidence type="ECO:0000256" key="2">
    <source>
        <dbReference type="ARBA" id="ARBA00004812"/>
    </source>
</evidence>
<dbReference type="PROSITE" id="PS00867">
    <property type="entry name" value="CPSASE_2"/>
    <property type="match status" value="2"/>
</dbReference>
<feature type="binding site" evidence="19">
    <location>
        <position position="300"/>
    </location>
    <ligand>
        <name>Mg(2+)</name>
        <dbReference type="ChEBI" id="CHEBI:18420"/>
        <label>1</label>
    </ligand>
</feature>
<dbReference type="InterPro" id="IPR013815">
    <property type="entry name" value="ATP_grasp_subdomain_1"/>
</dbReference>
<feature type="binding site" evidence="19">
    <location>
        <position position="801"/>
    </location>
    <ligand>
        <name>ATP</name>
        <dbReference type="ChEBI" id="CHEBI:30616"/>
        <label>2</label>
    </ligand>
</feature>
<dbReference type="CDD" id="cd01424">
    <property type="entry name" value="MGS_CPS_II"/>
    <property type="match status" value="1"/>
</dbReference>
<evidence type="ECO:0000256" key="12">
    <source>
        <dbReference type="ARBA" id="ARBA00022842"/>
    </source>
</evidence>
<evidence type="ECO:0000256" key="16">
    <source>
        <dbReference type="ARBA" id="ARBA00048816"/>
    </source>
</evidence>
<keyword evidence="23" id="KW-1185">Reference proteome</keyword>
<feature type="binding site" evidence="19">
    <location>
        <position position="730"/>
    </location>
    <ligand>
        <name>ATP</name>
        <dbReference type="ChEBI" id="CHEBI:30616"/>
        <label>2</label>
    </ligand>
</feature>
<dbReference type="PROSITE" id="PS51855">
    <property type="entry name" value="MGS"/>
    <property type="match status" value="1"/>
</dbReference>
<dbReference type="SUPFAM" id="SSF48108">
    <property type="entry name" value="Carbamoyl phosphate synthetase, large subunit connection domain"/>
    <property type="match status" value="1"/>
</dbReference>
<dbReference type="UniPathway" id="UPA00068">
    <property type="reaction ID" value="UER00171"/>
</dbReference>
<feature type="region of interest" description="Carboxyphosphate synthetic domain" evidence="19">
    <location>
        <begin position="1"/>
        <end position="403"/>
    </location>
</feature>
<dbReference type="Pfam" id="PF02787">
    <property type="entry name" value="CPSase_L_D3"/>
    <property type="match status" value="1"/>
</dbReference>
<dbReference type="SUPFAM" id="SSF52440">
    <property type="entry name" value="PreATP-grasp domain"/>
    <property type="match status" value="2"/>
</dbReference>
<feature type="binding site" evidence="19">
    <location>
        <position position="286"/>
    </location>
    <ligand>
        <name>Mg(2+)</name>
        <dbReference type="ChEBI" id="CHEBI:18420"/>
        <label>1</label>
    </ligand>
</feature>
<evidence type="ECO:0000256" key="6">
    <source>
        <dbReference type="ARBA" id="ARBA00022598"/>
    </source>
</evidence>
<dbReference type="SUPFAM" id="SSF52335">
    <property type="entry name" value="Methylglyoxal synthase-like"/>
    <property type="match status" value="1"/>
</dbReference>
<dbReference type="GO" id="GO:0006541">
    <property type="term" value="P:glutamine metabolic process"/>
    <property type="evidence" value="ECO:0007669"/>
    <property type="project" value="TreeGrafter"/>
</dbReference>
<feature type="binding site" evidence="19">
    <location>
        <position position="802"/>
    </location>
    <ligand>
        <name>ATP</name>
        <dbReference type="ChEBI" id="CHEBI:30616"/>
        <label>2</label>
    </ligand>
</feature>
<dbReference type="UniPathway" id="UPA00070">
    <property type="reaction ID" value="UER00115"/>
</dbReference>
<feature type="binding site" evidence="19">
    <location>
        <position position="300"/>
    </location>
    <ligand>
        <name>Mg(2+)</name>
        <dbReference type="ChEBI" id="CHEBI:18420"/>
        <label>2</label>
    </ligand>
</feature>
<evidence type="ECO:0000313" key="23">
    <source>
        <dbReference type="Proteomes" id="UP000001492"/>
    </source>
</evidence>
<evidence type="ECO:0000256" key="19">
    <source>
        <dbReference type="HAMAP-Rule" id="MF_01210"/>
    </source>
</evidence>
<dbReference type="Pfam" id="PF02786">
    <property type="entry name" value="CPSase_L_D2"/>
    <property type="match status" value="2"/>
</dbReference>
<evidence type="ECO:0000256" key="5">
    <source>
        <dbReference type="ARBA" id="ARBA00022571"/>
    </source>
</evidence>
<evidence type="ECO:0000256" key="1">
    <source>
        <dbReference type="ARBA" id="ARBA00001936"/>
    </source>
</evidence>
<evidence type="ECO:0000259" key="21">
    <source>
        <dbReference type="PROSITE" id="PS51855"/>
    </source>
</evidence>
<evidence type="ECO:0000256" key="11">
    <source>
        <dbReference type="ARBA" id="ARBA00022840"/>
    </source>
</evidence>
<feature type="binding site" evidence="19">
    <location>
        <position position="286"/>
    </location>
    <ligand>
        <name>Mn(2+)</name>
        <dbReference type="ChEBI" id="CHEBI:29035"/>
        <label>1</label>
    </ligand>
</feature>
<keyword evidence="10 19" id="KW-0547">Nucleotide-binding</keyword>
<feature type="binding site" evidence="19">
    <location>
        <position position="129"/>
    </location>
    <ligand>
        <name>ATP</name>
        <dbReference type="ChEBI" id="CHEBI:30616"/>
        <label>1</label>
    </ligand>
</feature>
<feature type="binding site" evidence="19">
    <location>
        <position position="209"/>
    </location>
    <ligand>
        <name>ATP</name>
        <dbReference type="ChEBI" id="CHEBI:30616"/>
        <label>1</label>
    </ligand>
</feature>
<comment type="cofactor">
    <cofactor evidence="19">
        <name>Mg(2+)</name>
        <dbReference type="ChEBI" id="CHEBI:18420"/>
    </cofactor>
    <cofactor evidence="19">
        <name>Mn(2+)</name>
        <dbReference type="ChEBI" id="CHEBI:29035"/>
    </cofactor>
    <text evidence="19">Binds 4 Mg(2+) or Mn(2+) ions per subunit.</text>
</comment>
<dbReference type="GO" id="GO:0046872">
    <property type="term" value="F:metal ion binding"/>
    <property type="evidence" value="ECO:0007669"/>
    <property type="project" value="UniProtKB-KW"/>
</dbReference>
<feature type="binding site" evidence="19">
    <location>
        <position position="862"/>
    </location>
    <ligand>
        <name>Mg(2+)</name>
        <dbReference type="ChEBI" id="CHEBI:18420"/>
        <label>4</label>
    </ligand>
</feature>
<evidence type="ECO:0000256" key="3">
    <source>
        <dbReference type="ARBA" id="ARBA00005077"/>
    </source>
</evidence>
<feature type="binding site" evidence="19">
    <location>
        <position position="244"/>
    </location>
    <ligand>
        <name>ATP</name>
        <dbReference type="ChEBI" id="CHEBI:30616"/>
        <label>1</label>
    </ligand>
</feature>
<dbReference type="EC" id="6.3.4.16" evidence="19"/>
<dbReference type="Gene3D" id="3.40.50.1380">
    <property type="entry name" value="Methylglyoxal synthase-like domain"/>
    <property type="match status" value="1"/>
</dbReference>
<dbReference type="InterPro" id="IPR006275">
    <property type="entry name" value="CPSase_lsu"/>
</dbReference>
<evidence type="ECO:0000256" key="7">
    <source>
        <dbReference type="ARBA" id="ARBA00022605"/>
    </source>
</evidence>
<evidence type="ECO:0000256" key="8">
    <source>
        <dbReference type="ARBA" id="ARBA00022723"/>
    </source>
</evidence>
<feature type="region of interest" description="Allosteric domain" evidence="19">
    <location>
        <begin position="964"/>
        <end position="1098"/>
    </location>
</feature>
<feature type="binding site" evidence="19">
    <location>
        <position position="177"/>
    </location>
    <ligand>
        <name>ATP</name>
        <dbReference type="ChEBI" id="CHEBI:30616"/>
        <label>1</label>
    </ligand>
</feature>
<feature type="binding site" evidence="19">
    <location>
        <position position="771"/>
    </location>
    <ligand>
        <name>ATP</name>
        <dbReference type="ChEBI" id="CHEBI:30616"/>
        <label>2</label>
    </ligand>
</feature>
<comment type="pathway">
    <text evidence="3 19">Amino-acid biosynthesis; L-arginine biosynthesis; carbamoyl phosphate from bicarbonate: step 1/1.</text>
</comment>
<dbReference type="InterPro" id="IPR016185">
    <property type="entry name" value="PreATP-grasp_dom_sf"/>
</dbReference>
<feature type="binding site" evidence="19">
    <location>
        <position position="860"/>
    </location>
    <ligand>
        <name>Mn(2+)</name>
        <dbReference type="ChEBI" id="CHEBI:29035"/>
        <label>4</label>
    </ligand>
</feature>
<name>E8RKQ0_ASTEC</name>
<feature type="binding site" evidence="19">
    <location>
        <position position="860"/>
    </location>
    <ligand>
        <name>Mg(2+)</name>
        <dbReference type="ChEBI" id="CHEBI:18420"/>
        <label>4</label>
    </ligand>
</feature>
<dbReference type="FunFam" id="1.10.1030.10:FF:000002">
    <property type="entry name" value="Carbamoyl-phosphate synthase large chain"/>
    <property type="match status" value="1"/>
</dbReference>
<dbReference type="FunFam" id="3.40.50.20:FF:000003">
    <property type="entry name" value="Carbamoyl-phosphate synthase large chain"/>
    <property type="match status" value="1"/>
</dbReference>
<dbReference type="InterPro" id="IPR005483">
    <property type="entry name" value="CPSase_dom"/>
</dbReference>
<feature type="binding site" evidence="19">
    <location>
        <position position="860"/>
    </location>
    <ligand>
        <name>Mn(2+)</name>
        <dbReference type="ChEBI" id="CHEBI:29035"/>
        <label>3</label>
    </ligand>
</feature>
<feature type="binding site" evidence="19">
    <location>
        <position position="844"/>
    </location>
    <ligand>
        <name>Mg(2+)</name>
        <dbReference type="ChEBI" id="CHEBI:18420"/>
        <label>3</label>
    </ligand>
</feature>
<dbReference type="PROSITE" id="PS00866">
    <property type="entry name" value="CPSASE_1"/>
    <property type="match status" value="1"/>
</dbReference>
<dbReference type="PANTHER" id="PTHR11405:SF53">
    <property type="entry name" value="CARBAMOYL-PHOSPHATE SYNTHASE [AMMONIA], MITOCHONDRIAL"/>
    <property type="match status" value="1"/>
</dbReference>
<feature type="binding site" evidence="19">
    <location>
        <position position="844"/>
    </location>
    <ligand>
        <name>ATP</name>
        <dbReference type="ChEBI" id="CHEBI:30616"/>
        <label>2</label>
    </ligand>
</feature>
<feature type="binding site" evidence="19">
    <location>
        <position position="302"/>
    </location>
    <ligand>
        <name>Mg(2+)</name>
        <dbReference type="ChEBI" id="CHEBI:18420"/>
        <label>2</label>
    </ligand>
</feature>
<feature type="binding site" evidence="19">
    <location>
        <position position="300"/>
    </location>
    <ligand>
        <name>Mn(2+)</name>
        <dbReference type="ChEBI" id="CHEBI:29035"/>
        <label>1</label>
    </ligand>
</feature>
<comment type="cofactor">
    <cofactor evidence="1">
        <name>Mn(2+)</name>
        <dbReference type="ChEBI" id="CHEBI:29035"/>
    </cofactor>
</comment>
<evidence type="ECO:0000256" key="14">
    <source>
        <dbReference type="ARBA" id="ARBA00023211"/>
    </source>
</evidence>
<dbReference type="SUPFAM" id="SSF56059">
    <property type="entry name" value="Glutathione synthetase ATP-binding domain-like"/>
    <property type="match status" value="2"/>
</dbReference>
<dbReference type="SMART" id="SM00851">
    <property type="entry name" value="MGS"/>
    <property type="match status" value="1"/>
</dbReference>
<dbReference type="SMART" id="SM01096">
    <property type="entry name" value="CPSase_L_D3"/>
    <property type="match status" value="1"/>
</dbReference>
<feature type="binding site" evidence="19">
    <location>
        <position position="776"/>
    </location>
    <ligand>
        <name>ATP</name>
        <dbReference type="ChEBI" id="CHEBI:30616"/>
        <label>2</label>
    </ligand>
</feature>
<dbReference type="Pfam" id="PF02142">
    <property type="entry name" value="MGS"/>
    <property type="match status" value="1"/>
</dbReference>
<feature type="domain" description="ATP-grasp" evidence="20">
    <location>
        <begin position="694"/>
        <end position="889"/>
    </location>
</feature>
<keyword evidence="9 19" id="KW-0677">Repeat</keyword>
<dbReference type="NCBIfam" id="NF009455">
    <property type="entry name" value="PRK12815.1"/>
    <property type="match status" value="1"/>
</dbReference>
<evidence type="ECO:0000256" key="17">
    <source>
        <dbReference type="ARBA" id="ARBA00057223"/>
    </source>
</evidence>
<gene>
    <name evidence="19" type="primary">carB</name>
    <name evidence="22" type="ordered locus">Astex_1921</name>
</gene>
<proteinExistence type="inferred from homology"/>
<dbReference type="InterPro" id="IPR005480">
    <property type="entry name" value="CPSase_lsu_oligo"/>
</dbReference>
<evidence type="ECO:0000256" key="10">
    <source>
        <dbReference type="ARBA" id="ARBA00022741"/>
    </source>
</evidence>
<accession>E8RKQ0</accession>
<feature type="binding site" evidence="19">
    <location>
        <position position="803"/>
    </location>
    <ligand>
        <name>ATP</name>
        <dbReference type="ChEBI" id="CHEBI:30616"/>
        <label>2</label>
    </ligand>
</feature>
<comment type="domain">
    <text evidence="19">The large subunit is composed of 2 ATP-grasp domains that are involved in binding the 2 ATP molecules needed for carbamoyl phosphate synthesis. The N-terminal ATP-grasp domain (referred to as the carboxyphosphate synthetic component) catalyzes the ATP-dependent phosphorylation of hydrogencarbonate to carboxyphosphate and the subsequent nucleophilic attack by ammonia to form a carbamate intermediate. The C-terminal ATP-grasp domain (referred to as the carbamoyl phosphate synthetic component) then catalyzes the phosphorylation of carbamate with the second ATP to form the end product carbamoyl phosphate. The reactive and unstable enzyme intermediates are sequentially channeled from one active site to the next through the interior of the protein over a distance of at least 96 A.</text>
</comment>
<feature type="domain" description="MGS-like" evidence="21">
    <location>
        <begin position="964"/>
        <end position="1098"/>
    </location>
</feature>
<feature type="domain" description="ATP-grasp" evidence="20">
    <location>
        <begin position="133"/>
        <end position="329"/>
    </location>
</feature>
<keyword evidence="6 19" id="KW-0436">Ligase</keyword>
<dbReference type="InterPro" id="IPR033937">
    <property type="entry name" value="MGS_CPS_CarB"/>
</dbReference>
<feature type="binding site" evidence="19">
    <location>
        <position position="300"/>
    </location>
    <ligand>
        <name>ATP</name>
        <dbReference type="ChEBI" id="CHEBI:30616"/>
        <label>1</label>
    </ligand>
</feature>
<dbReference type="EC" id="6.3.5.5" evidence="19"/>
<dbReference type="Gene3D" id="1.10.1030.10">
    <property type="entry name" value="Carbamoyl-phosphate synthetase, large subunit oligomerisation domain"/>
    <property type="match status" value="1"/>
</dbReference>
<dbReference type="FunFam" id="3.30.1490.20:FF:000001">
    <property type="entry name" value="Carbamoyl-phosphate synthase large chain"/>
    <property type="match status" value="1"/>
</dbReference>
<dbReference type="InterPro" id="IPR036914">
    <property type="entry name" value="MGS-like_dom_sf"/>
</dbReference>
<dbReference type="InterPro" id="IPR058047">
    <property type="entry name" value="CPSase_preATP-grasp"/>
</dbReference>
<dbReference type="GO" id="GO:0044205">
    <property type="term" value="P:'de novo' UMP biosynthetic process"/>
    <property type="evidence" value="ECO:0007669"/>
    <property type="project" value="UniProtKB-UniRule"/>
</dbReference>
<comment type="function">
    <text evidence="17 19">Large subunit of the glutamine-dependent carbamoyl phosphate synthetase (CPSase). CPSase catalyzes the formation of carbamoyl phosphate from the ammonia moiety of glutamine, carbonate, and phosphate donated by ATP, constituting the first step of 2 biosynthetic pathways, one leading to arginine and/or urea and the other to pyrimidine nucleotides. The large subunit (synthetase) binds the substrates ammonia (free or transferred from glutamine from the small subunit), hydrogencarbonate and ATP and carries out an ATP-coupled ligase reaction, activating hydrogencarbonate by forming carboxy phosphate which reacts with ammonia to form carbamoyl phosphate.</text>
</comment>
<reference evidence="23" key="1">
    <citation type="submission" date="2010-12" db="EMBL/GenBank/DDBJ databases">
        <title>Complete sequence of chromosome 1 of Asticcacaulis excentricus CB 48.</title>
        <authorList>
            <consortium name="US DOE Joint Genome Institute"/>
            <person name="Lucas S."/>
            <person name="Copeland A."/>
            <person name="Lapidus A."/>
            <person name="Cheng J.-F."/>
            <person name="Bruce D."/>
            <person name="Goodwin L."/>
            <person name="Pitluck S."/>
            <person name="Teshima H."/>
            <person name="Davenport K."/>
            <person name="Detter J.C."/>
            <person name="Han C."/>
            <person name="Tapia R."/>
            <person name="Land M."/>
            <person name="Hauser L."/>
            <person name="Jeffries C."/>
            <person name="Kyrpides N."/>
            <person name="Ivanova N."/>
            <person name="Ovchinnikova G."/>
            <person name="Brun Y.V."/>
            <person name="Woyke T."/>
        </authorList>
    </citation>
    <scope>NUCLEOTIDE SEQUENCE [LARGE SCALE GENOMIC DNA]</scope>
    <source>
        <strain evidence="23">ATCC 15261 / DSM 4724 / KCTC 12464 / NCIMB 9791 / VKM B-1370 / CB 48</strain>
    </source>
</reference>
<evidence type="ECO:0000256" key="13">
    <source>
        <dbReference type="ARBA" id="ARBA00022975"/>
    </source>
</evidence>
<dbReference type="GO" id="GO:0006526">
    <property type="term" value="P:L-arginine biosynthetic process"/>
    <property type="evidence" value="ECO:0007669"/>
    <property type="project" value="UniProtKB-UniRule"/>
</dbReference>
<dbReference type="GO" id="GO:0005737">
    <property type="term" value="C:cytoplasm"/>
    <property type="evidence" value="ECO:0007669"/>
    <property type="project" value="TreeGrafter"/>
</dbReference>
<evidence type="ECO:0000313" key="22">
    <source>
        <dbReference type="EMBL" id="ADU13584.1"/>
    </source>
</evidence>
<dbReference type="KEGG" id="aex:Astex_1921"/>
<keyword evidence="12" id="KW-0460">Magnesium</keyword>
<feature type="binding site" evidence="19">
    <location>
        <position position="286"/>
    </location>
    <ligand>
        <name>ATP</name>
        <dbReference type="ChEBI" id="CHEBI:30616"/>
        <label>1</label>
    </ligand>
</feature>
<keyword evidence="7 19" id="KW-0028">Amino-acid biosynthesis</keyword>
<feature type="binding site" evidence="19">
    <location>
        <position position="769"/>
    </location>
    <ligand>
        <name>ATP</name>
        <dbReference type="ChEBI" id="CHEBI:30616"/>
        <label>2</label>
    </ligand>
</feature>
<protein>
    <recommendedName>
        <fullName evidence="19">Carbamoyl phosphate synthase large chain</fullName>
        <ecNumber evidence="19">6.3.4.16</ecNumber>
        <ecNumber evidence="19">6.3.5.5</ecNumber>
    </recommendedName>
    <alternativeName>
        <fullName evidence="19">Carbamoyl phosphate synthetase ammonia chain</fullName>
    </alternativeName>
</protein>
<feature type="binding site" evidence="19">
    <location>
        <position position="243"/>
    </location>
    <ligand>
        <name>ATP</name>
        <dbReference type="ChEBI" id="CHEBI:30616"/>
        <label>1</label>
    </ligand>
</feature>
<comment type="catalytic activity">
    <reaction evidence="15 19">
        <text>hydrogencarbonate + NH4(+) + 2 ATP = carbamoyl phosphate + 2 ADP + phosphate + 2 H(+)</text>
        <dbReference type="Rhea" id="RHEA:18029"/>
        <dbReference type="ChEBI" id="CHEBI:15378"/>
        <dbReference type="ChEBI" id="CHEBI:17544"/>
        <dbReference type="ChEBI" id="CHEBI:28938"/>
        <dbReference type="ChEBI" id="CHEBI:30616"/>
        <dbReference type="ChEBI" id="CHEBI:43474"/>
        <dbReference type="ChEBI" id="CHEBI:58228"/>
        <dbReference type="ChEBI" id="CHEBI:456216"/>
        <dbReference type="EC" id="6.3.4.16"/>
    </reaction>
</comment>
<keyword evidence="13 19" id="KW-0665">Pyrimidine biosynthesis</keyword>